<dbReference type="PANTHER" id="PTHR21255">
    <property type="entry name" value="T-COMPLEX-ASSOCIATED-TESTIS-EXPRESSED 1/ DYNEIN LIGHT CHAIN"/>
    <property type="match status" value="1"/>
</dbReference>
<dbReference type="GO" id="GO:0045505">
    <property type="term" value="F:dynein intermediate chain binding"/>
    <property type="evidence" value="ECO:0007669"/>
    <property type="project" value="TreeGrafter"/>
</dbReference>
<sequence>MAQPSGLRSPQSPRSDTSPSKPKFDNDALKAYIKKLLSSTLQSHSWPDPKDRDQLRSWIKEISERVKERMIEIQPKRFKYVVLTQIHENLGQGGRADILCHWQDGDCVAQEMFANDSLICVCIALAIS</sequence>
<feature type="region of interest" description="Disordered" evidence="1">
    <location>
        <begin position="1"/>
        <end position="25"/>
    </location>
</feature>
<dbReference type="STRING" id="703135.A0A2A9NW39"/>
<dbReference type="Proteomes" id="UP000242287">
    <property type="component" value="Unassembled WGS sequence"/>
</dbReference>
<evidence type="ECO:0008006" key="4">
    <source>
        <dbReference type="Google" id="ProtNLM"/>
    </source>
</evidence>
<dbReference type="AlphaFoldDB" id="A0A2A9NW39"/>
<reference evidence="2 3" key="1">
    <citation type="submission" date="2014-02" db="EMBL/GenBank/DDBJ databases">
        <title>Transposable element dynamics among asymbiotic and ectomycorrhizal Amanita fungi.</title>
        <authorList>
            <consortium name="DOE Joint Genome Institute"/>
            <person name="Hess J."/>
            <person name="Skrede I."/>
            <person name="Wolfe B."/>
            <person name="LaButti K."/>
            <person name="Ohm R.A."/>
            <person name="Grigoriev I.V."/>
            <person name="Pringle A."/>
        </authorList>
    </citation>
    <scope>NUCLEOTIDE SEQUENCE [LARGE SCALE GENOMIC DNA]</scope>
    <source>
        <strain evidence="2 3">SKay4041</strain>
    </source>
</reference>
<name>A0A2A9NW39_9AGAR</name>
<organism evidence="2 3">
    <name type="scientific">Amanita thiersii Skay4041</name>
    <dbReference type="NCBI Taxonomy" id="703135"/>
    <lineage>
        <taxon>Eukaryota</taxon>
        <taxon>Fungi</taxon>
        <taxon>Dikarya</taxon>
        <taxon>Basidiomycota</taxon>
        <taxon>Agaricomycotina</taxon>
        <taxon>Agaricomycetes</taxon>
        <taxon>Agaricomycetidae</taxon>
        <taxon>Agaricales</taxon>
        <taxon>Pluteineae</taxon>
        <taxon>Amanitaceae</taxon>
        <taxon>Amanita</taxon>
    </lineage>
</organism>
<protein>
    <recommendedName>
        <fullName evidence="4">Topoisomerase I damage affected protein 2</fullName>
    </recommendedName>
</protein>
<dbReference type="EMBL" id="KZ301978">
    <property type="protein sequence ID" value="PFH52517.1"/>
    <property type="molecule type" value="Genomic_DNA"/>
</dbReference>
<accession>A0A2A9NW39</accession>
<dbReference type="PANTHER" id="PTHR21255:SF7">
    <property type="entry name" value="DYNEIN LIGHT CHAIN TCTEX-TYPE PROTEIN 2B"/>
    <property type="match status" value="1"/>
</dbReference>
<dbReference type="OrthoDB" id="10260741at2759"/>
<dbReference type="GO" id="GO:0007018">
    <property type="term" value="P:microtubule-based movement"/>
    <property type="evidence" value="ECO:0007669"/>
    <property type="project" value="TreeGrafter"/>
</dbReference>
<evidence type="ECO:0000256" key="1">
    <source>
        <dbReference type="SAM" id="MobiDB-lite"/>
    </source>
</evidence>
<evidence type="ECO:0000313" key="2">
    <source>
        <dbReference type="EMBL" id="PFH52517.1"/>
    </source>
</evidence>
<feature type="compositionally biased region" description="Polar residues" evidence="1">
    <location>
        <begin position="1"/>
        <end position="20"/>
    </location>
</feature>
<dbReference type="InterPro" id="IPR038586">
    <property type="entry name" value="Tctex-1-like_sf"/>
</dbReference>
<dbReference type="GO" id="GO:0005737">
    <property type="term" value="C:cytoplasm"/>
    <property type="evidence" value="ECO:0007669"/>
    <property type="project" value="TreeGrafter"/>
</dbReference>
<keyword evidence="3" id="KW-1185">Reference proteome</keyword>
<dbReference type="GO" id="GO:0005868">
    <property type="term" value="C:cytoplasmic dynein complex"/>
    <property type="evidence" value="ECO:0007669"/>
    <property type="project" value="TreeGrafter"/>
</dbReference>
<dbReference type="Pfam" id="PF03645">
    <property type="entry name" value="Tctex-1"/>
    <property type="match status" value="1"/>
</dbReference>
<dbReference type="InterPro" id="IPR005334">
    <property type="entry name" value="Tctex-1-like"/>
</dbReference>
<dbReference type="Gene3D" id="3.30.1140.40">
    <property type="entry name" value="Tctex-1"/>
    <property type="match status" value="1"/>
</dbReference>
<proteinExistence type="predicted"/>
<gene>
    <name evidence="2" type="ORF">AMATHDRAFT_56477</name>
</gene>
<dbReference type="CDD" id="cd21459">
    <property type="entry name" value="DLC-like_TCTEX1D2"/>
    <property type="match status" value="1"/>
</dbReference>
<evidence type="ECO:0000313" key="3">
    <source>
        <dbReference type="Proteomes" id="UP000242287"/>
    </source>
</evidence>